<protein>
    <submittedName>
        <fullName evidence="1">Uncharacterized protein</fullName>
    </submittedName>
</protein>
<organism evidence="1">
    <name type="scientific">Anguilla anguilla</name>
    <name type="common">European freshwater eel</name>
    <name type="synonym">Muraena anguilla</name>
    <dbReference type="NCBI Taxonomy" id="7936"/>
    <lineage>
        <taxon>Eukaryota</taxon>
        <taxon>Metazoa</taxon>
        <taxon>Chordata</taxon>
        <taxon>Craniata</taxon>
        <taxon>Vertebrata</taxon>
        <taxon>Euteleostomi</taxon>
        <taxon>Actinopterygii</taxon>
        <taxon>Neopterygii</taxon>
        <taxon>Teleostei</taxon>
        <taxon>Anguilliformes</taxon>
        <taxon>Anguillidae</taxon>
        <taxon>Anguilla</taxon>
    </lineage>
</organism>
<sequence length="35" mass="4237">MFNLIFRSNYFPCPCNLCSGKLWLSFLYQHYYIGP</sequence>
<evidence type="ECO:0000313" key="1">
    <source>
        <dbReference type="EMBL" id="JAH32648.1"/>
    </source>
</evidence>
<dbReference type="AlphaFoldDB" id="A0A0E9RWJ2"/>
<accession>A0A0E9RWJ2</accession>
<reference evidence="1" key="1">
    <citation type="submission" date="2014-11" db="EMBL/GenBank/DDBJ databases">
        <authorList>
            <person name="Amaro Gonzalez C."/>
        </authorList>
    </citation>
    <scope>NUCLEOTIDE SEQUENCE</scope>
</reference>
<proteinExistence type="predicted"/>
<name>A0A0E9RWJ2_ANGAN</name>
<dbReference type="EMBL" id="GBXM01075929">
    <property type="protein sequence ID" value="JAH32648.1"/>
    <property type="molecule type" value="Transcribed_RNA"/>
</dbReference>
<reference evidence="1" key="2">
    <citation type="journal article" date="2015" name="Fish Shellfish Immunol.">
        <title>Early steps in the European eel (Anguilla anguilla)-Vibrio vulnificus interaction in the gills: Role of the RtxA13 toxin.</title>
        <authorList>
            <person name="Callol A."/>
            <person name="Pajuelo D."/>
            <person name="Ebbesson L."/>
            <person name="Teles M."/>
            <person name="MacKenzie S."/>
            <person name="Amaro C."/>
        </authorList>
    </citation>
    <scope>NUCLEOTIDE SEQUENCE</scope>
</reference>